<evidence type="ECO:0008006" key="4">
    <source>
        <dbReference type="Google" id="ProtNLM"/>
    </source>
</evidence>
<accession>A0A9N9N4Q7</accession>
<feature type="compositionally biased region" description="Low complexity" evidence="1">
    <location>
        <begin position="48"/>
        <end position="61"/>
    </location>
</feature>
<feature type="region of interest" description="Disordered" evidence="1">
    <location>
        <begin position="48"/>
        <end position="68"/>
    </location>
</feature>
<organism evidence="2 3">
    <name type="scientific">Diatraea saccharalis</name>
    <name type="common">sugarcane borer</name>
    <dbReference type="NCBI Taxonomy" id="40085"/>
    <lineage>
        <taxon>Eukaryota</taxon>
        <taxon>Metazoa</taxon>
        <taxon>Ecdysozoa</taxon>
        <taxon>Arthropoda</taxon>
        <taxon>Hexapoda</taxon>
        <taxon>Insecta</taxon>
        <taxon>Pterygota</taxon>
        <taxon>Neoptera</taxon>
        <taxon>Endopterygota</taxon>
        <taxon>Lepidoptera</taxon>
        <taxon>Glossata</taxon>
        <taxon>Ditrysia</taxon>
        <taxon>Pyraloidea</taxon>
        <taxon>Crambidae</taxon>
        <taxon>Crambinae</taxon>
        <taxon>Diatraea</taxon>
    </lineage>
</organism>
<protein>
    <recommendedName>
        <fullName evidence="4">DUF4817 domain-containing protein</fullName>
    </recommendedName>
</protein>
<dbReference type="AlphaFoldDB" id="A0A9N9N4Q7"/>
<sequence>MYHYSNQSIYNYDVYSQCSVVDLNKNLNETISLTEHNQYQSNTENVSFTTLTTSHSTPTETRNNGTERKEKLTEKTVVDTSNFSIEERLVAAVWVHERKRTNVGMSQIKRDFRQRFGRQPPAKNTLLAWERKLFSTGSVRDAPRPGRPVNRYWFT</sequence>
<dbReference type="Proteomes" id="UP001153714">
    <property type="component" value="Chromosome 1"/>
</dbReference>
<dbReference type="OrthoDB" id="9979538at2759"/>
<evidence type="ECO:0000313" key="2">
    <source>
        <dbReference type="EMBL" id="CAG9782346.1"/>
    </source>
</evidence>
<name>A0A9N9N4Q7_9NEOP</name>
<reference evidence="2" key="2">
    <citation type="submission" date="2022-10" db="EMBL/GenBank/DDBJ databases">
        <authorList>
            <consortium name="ENA_rothamsted_submissions"/>
            <consortium name="culmorum"/>
            <person name="King R."/>
        </authorList>
    </citation>
    <scope>NUCLEOTIDE SEQUENCE</scope>
</reference>
<evidence type="ECO:0000313" key="3">
    <source>
        <dbReference type="Proteomes" id="UP001153714"/>
    </source>
</evidence>
<dbReference type="EMBL" id="OU893332">
    <property type="protein sequence ID" value="CAG9782346.1"/>
    <property type="molecule type" value="Genomic_DNA"/>
</dbReference>
<reference evidence="2" key="1">
    <citation type="submission" date="2021-12" db="EMBL/GenBank/DDBJ databases">
        <authorList>
            <person name="King R."/>
        </authorList>
    </citation>
    <scope>NUCLEOTIDE SEQUENCE</scope>
</reference>
<evidence type="ECO:0000256" key="1">
    <source>
        <dbReference type="SAM" id="MobiDB-lite"/>
    </source>
</evidence>
<proteinExistence type="predicted"/>
<keyword evidence="3" id="KW-1185">Reference proteome</keyword>
<gene>
    <name evidence="2" type="ORF">DIATSA_LOCUS613</name>
</gene>